<dbReference type="Proteomes" id="UP000016944">
    <property type="component" value="Plasmid IRBL74_p"/>
</dbReference>
<evidence type="ECO:0000313" key="6">
    <source>
        <dbReference type="EMBL" id="CDI12038.1"/>
    </source>
</evidence>
<gene>
    <name evidence="6" type="ORF">BN877_p0312</name>
</gene>
<dbReference type="InterPro" id="IPR008807">
    <property type="entry name" value="ROS_MUCR"/>
</dbReference>
<keyword evidence="4" id="KW-0804">Transcription</keyword>
<evidence type="ECO:0000256" key="3">
    <source>
        <dbReference type="ARBA" id="ARBA00023125"/>
    </source>
</evidence>
<dbReference type="EMBL" id="HG518324">
    <property type="protein sequence ID" value="CDI12038.1"/>
    <property type="molecule type" value="Genomic_DNA"/>
</dbReference>
<dbReference type="GO" id="GO:0008270">
    <property type="term" value="F:zinc ion binding"/>
    <property type="evidence" value="ECO:0007669"/>
    <property type="project" value="InterPro"/>
</dbReference>
<keyword evidence="3" id="KW-0238">DNA-binding</keyword>
<organism evidence="6 7">
    <name type="scientific">Agrobacterium pusense</name>
    <dbReference type="NCBI Taxonomy" id="648995"/>
    <lineage>
        <taxon>Bacteria</taxon>
        <taxon>Pseudomonadati</taxon>
        <taxon>Pseudomonadota</taxon>
        <taxon>Alphaproteobacteria</taxon>
        <taxon>Hyphomicrobiales</taxon>
        <taxon>Rhizobiaceae</taxon>
        <taxon>Rhizobium/Agrobacterium group</taxon>
        <taxon>Agrobacterium</taxon>
    </lineage>
</organism>
<feature type="region of interest" description="Disordered" evidence="5">
    <location>
        <begin position="129"/>
        <end position="153"/>
    </location>
</feature>
<keyword evidence="2" id="KW-0805">Transcription regulation</keyword>
<dbReference type="InterPro" id="IPR041920">
    <property type="entry name" value="ROS/MUCR_sf"/>
</dbReference>
<dbReference type="Gene3D" id="1.10.10.1550">
    <property type="entry name" value="ROS/MUCR transcriptional regulator protein"/>
    <property type="match status" value="1"/>
</dbReference>
<dbReference type="RefSeq" id="WP_022557339.1">
    <property type="nucleotide sequence ID" value="NC_022536.1"/>
</dbReference>
<evidence type="ECO:0000256" key="2">
    <source>
        <dbReference type="ARBA" id="ARBA00023015"/>
    </source>
</evidence>
<evidence type="ECO:0000256" key="1">
    <source>
        <dbReference type="ARBA" id="ARBA00007031"/>
    </source>
</evidence>
<dbReference type="Pfam" id="PF05443">
    <property type="entry name" value="ROS_MUCR"/>
    <property type="match status" value="1"/>
</dbReference>
<proteinExistence type="inferred from homology"/>
<reference evidence="6 7" key="1">
    <citation type="journal article" date="2013" name="Genome Announc.">
        <title>Complete Genome Sequence of the Sesbania Symbiont and Rice Growth-Promoting Endophyte Rhizobium sp. Strain IRBG74.</title>
        <authorList>
            <person name="Crook M.B."/>
            <person name="Mitra S."/>
            <person name="Ane J.M."/>
            <person name="Sadowsky M.J."/>
            <person name="Gyaneshwar P."/>
        </authorList>
    </citation>
    <scope>NUCLEOTIDE SEQUENCE [LARGE SCALE GENOMIC DNA]</scope>
    <source>
        <strain evidence="6 7">IRBG74</strain>
        <plasmid evidence="7">IRBL74_p</plasmid>
    </source>
</reference>
<evidence type="ECO:0000256" key="5">
    <source>
        <dbReference type="SAM" id="MobiDB-lite"/>
    </source>
</evidence>
<dbReference type="HOGENOM" id="CLU_106247_0_0_5"/>
<keyword evidence="6" id="KW-0614">Plasmid</keyword>
<evidence type="ECO:0000313" key="7">
    <source>
        <dbReference type="Proteomes" id="UP000016944"/>
    </source>
</evidence>
<accession>U4Q456</accession>
<name>U4Q456_9HYPH</name>
<evidence type="ECO:0000256" key="4">
    <source>
        <dbReference type="ARBA" id="ARBA00023163"/>
    </source>
</evidence>
<dbReference type="GO" id="GO:0003677">
    <property type="term" value="F:DNA binding"/>
    <property type="evidence" value="ECO:0007669"/>
    <property type="project" value="UniProtKB-KW"/>
</dbReference>
<dbReference type="GO" id="GO:0006355">
    <property type="term" value="P:regulation of DNA-templated transcription"/>
    <property type="evidence" value="ECO:0007669"/>
    <property type="project" value="InterPro"/>
</dbReference>
<dbReference type="AlphaFoldDB" id="U4Q456"/>
<sequence>MTRPRSNADERQLKLTGNIVAAYLIRNIFSINDLPHVIQQAHAGLRATSRIFRVKDERRPAVPISKLATEDFIICLEDGKKFKRRRRHLMAKYGLTSEQHRRKWRLPADYPIVAASYARQRSKVARASWVGQGRAGHPPSARAHPFPLPSQPT</sequence>
<comment type="similarity">
    <text evidence="1">Belongs to the ros/MucR family.</text>
</comment>
<protein>
    <submittedName>
        <fullName evidence="6">MucR family transcriptional regulatory protein y4pD</fullName>
    </submittedName>
</protein>
<dbReference type="KEGG" id="rir:BN877_p0312"/>
<geneLocation type="plasmid" evidence="6 7">
    <name>IRBL74_p</name>
</geneLocation>